<dbReference type="InterPro" id="IPR001139">
    <property type="entry name" value="Glyco_hydro_30"/>
</dbReference>
<dbReference type="Pfam" id="PF17189">
    <property type="entry name" value="Glyco_hydro_30C"/>
    <property type="match status" value="1"/>
</dbReference>
<evidence type="ECO:0000259" key="5">
    <source>
        <dbReference type="Pfam" id="PF02055"/>
    </source>
</evidence>
<reference evidence="8" key="1">
    <citation type="submission" date="2018-10" db="EMBL/GenBank/DDBJ databases">
        <title>FDA dAtabase for Regulatory Grade micrObial Sequences (FDA-ARGOS): Supporting development and validation of Infectious Disease Dx tests.</title>
        <authorList>
            <person name="Minogue T."/>
            <person name="Wolcott M."/>
            <person name="Wasieloski L."/>
            <person name="Aguilar W."/>
            <person name="Moore D."/>
            <person name="Tallon L."/>
            <person name="Sadzewicz L."/>
            <person name="Sengamalay N."/>
            <person name="Ott S."/>
            <person name="Godinez A."/>
            <person name="Nagaraj S."/>
            <person name="Vavikolanu K."/>
            <person name="Vyas G."/>
            <person name="Nadendla S."/>
            <person name="George J."/>
            <person name="Sichtig H."/>
        </authorList>
    </citation>
    <scope>NUCLEOTIDE SEQUENCE [LARGE SCALE GENOMIC DNA]</scope>
    <source>
        <strain evidence="8">FDAARGOS_343</strain>
    </source>
</reference>
<evidence type="ECO:0000256" key="1">
    <source>
        <dbReference type="ARBA" id="ARBA00005382"/>
    </source>
</evidence>
<name>A0A553SRD1_NIACI</name>
<sequence>MKIKLKMIIFLLLLLLLLALYTTVQLKKQDENYAEQDVEVSVWQTTGDKKDLLEKKESLYLSNSDSSPPLSITIDPNTAYQEMDGFGAAVTGSSAYLFQNMDTADRTSMYEDLFTSKGINLSAVRHSIGASDFSVDENGYPSSYTYNDTKEETDYNLKDFSIEQDRNVIKSLQEILAVKQDMMIIGTPWTAPAWMKFGEKTLNGWYLDYTNDKVYEAYADYFVRYIQAYQSNGVNISAITMQNEPEFTSESYPSMSMGAEEQAEFIGKYLGPAFQAHNIKTKIIGYDHNWHGAGDYINKLSQTDPASEYLDGFAFHCYEGEPAAMSQVHENFPTKQIYLTECSSGKWSEDFADNFSWQMSNLIIGGPRNWAKSVLMWNIALDENNGPTNGGCSNCTGLLTIDQATGNIEKNAEYYALGHASKFVQSTAARIYSTNFPGALETVAYQNPDKSIVLIALNQSDKKKSFHVNFEGKFFTYSIPDKSAVTFSWHNKEKD</sequence>
<comment type="similarity">
    <text evidence="1 4">Belongs to the glycosyl hydrolase 30 family.</text>
</comment>
<keyword evidence="2" id="KW-0732">Signal</keyword>
<dbReference type="GO" id="GO:0006680">
    <property type="term" value="P:glucosylceramide catabolic process"/>
    <property type="evidence" value="ECO:0007669"/>
    <property type="project" value="TreeGrafter"/>
</dbReference>
<keyword evidence="4" id="KW-0326">Glycosidase</keyword>
<dbReference type="AlphaFoldDB" id="A0A553SRD1"/>
<dbReference type="InterPro" id="IPR013780">
    <property type="entry name" value="Glyco_hydro_b"/>
</dbReference>
<evidence type="ECO:0000256" key="4">
    <source>
        <dbReference type="RuleBase" id="RU361188"/>
    </source>
</evidence>
<dbReference type="PANTHER" id="PTHR11069:SF23">
    <property type="entry name" value="LYSOSOMAL ACID GLUCOSYLCERAMIDASE"/>
    <property type="match status" value="1"/>
</dbReference>
<dbReference type="InterPro" id="IPR033452">
    <property type="entry name" value="GH30_C"/>
</dbReference>
<evidence type="ECO:0000313" key="8">
    <source>
        <dbReference type="Proteomes" id="UP000319837"/>
    </source>
</evidence>
<dbReference type="SUPFAM" id="SSF51445">
    <property type="entry name" value="(Trans)glycosidases"/>
    <property type="match status" value="1"/>
</dbReference>
<dbReference type="Pfam" id="PF02055">
    <property type="entry name" value="Glyco_hydro_30"/>
    <property type="match status" value="1"/>
</dbReference>
<evidence type="ECO:0000313" key="7">
    <source>
        <dbReference type="EMBL" id="TRZ39554.1"/>
    </source>
</evidence>
<dbReference type="Gene3D" id="2.60.40.1180">
    <property type="entry name" value="Golgi alpha-mannosidase II"/>
    <property type="match status" value="1"/>
</dbReference>
<dbReference type="InterPro" id="IPR017853">
    <property type="entry name" value="GH"/>
</dbReference>
<evidence type="ECO:0000256" key="2">
    <source>
        <dbReference type="ARBA" id="ARBA00022729"/>
    </source>
</evidence>
<dbReference type="RefSeq" id="WP_185762994.1">
    <property type="nucleotide sequence ID" value="NZ_RIBP01000001.1"/>
</dbReference>
<organism evidence="7 8">
    <name type="scientific">Niallia circulans</name>
    <name type="common">Bacillus circulans</name>
    <dbReference type="NCBI Taxonomy" id="1397"/>
    <lineage>
        <taxon>Bacteria</taxon>
        <taxon>Bacillati</taxon>
        <taxon>Bacillota</taxon>
        <taxon>Bacilli</taxon>
        <taxon>Bacillales</taxon>
        <taxon>Bacillaceae</taxon>
        <taxon>Niallia</taxon>
    </lineage>
</organism>
<protein>
    <submittedName>
        <fullName evidence="7">Beta-1,6-glucanase</fullName>
    </submittedName>
</protein>
<evidence type="ECO:0000256" key="3">
    <source>
        <dbReference type="ARBA" id="ARBA00022801"/>
    </source>
</evidence>
<dbReference type="PRINTS" id="PR00843">
    <property type="entry name" value="GLHYDRLASE30"/>
</dbReference>
<dbReference type="PANTHER" id="PTHR11069">
    <property type="entry name" value="GLUCOSYLCERAMIDASE"/>
    <property type="match status" value="1"/>
</dbReference>
<dbReference type="GO" id="GO:0004348">
    <property type="term" value="F:glucosylceramidase activity"/>
    <property type="evidence" value="ECO:0007669"/>
    <property type="project" value="InterPro"/>
</dbReference>
<gene>
    <name evidence="7" type="ORF">CEQ21_00860</name>
</gene>
<dbReference type="InterPro" id="IPR033453">
    <property type="entry name" value="Glyco_hydro_30_TIM-barrel"/>
</dbReference>
<dbReference type="EMBL" id="RIBP01000001">
    <property type="protein sequence ID" value="TRZ39554.1"/>
    <property type="molecule type" value="Genomic_DNA"/>
</dbReference>
<proteinExistence type="inferred from homology"/>
<dbReference type="Gene3D" id="3.20.20.80">
    <property type="entry name" value="Glycosidases"/>
    <property type="match status" value="1"/>
</dbReference>
<dbReference type="GO" id="GO:0016020">
    <property type="term" value="C:membrane"/>
    <property type="evidence" value="ECO:0007669"/>
    <property type="project" value="GOC"/>
</dbReference>
<dbReference type="Proteomes" id="UP000319837">
    <property type="component" value="Unassembled WGS sequence"/>
</dbReference>
<keyword evidence="3 4" id="KW-0378">Hydrolase</keyword>
<accession>A0A553SRD1</accession>
<feature type="domain" description="Glycosyl hydrolase family 30 TIM-barrel" evidence="5">
    <location>
        <begin position="84"/>
        <end position="424"/>
    </location>
</feature>
<feature type="domain" description="Glycosyl hydrolase family 30 beta sandwich" evidence="6">
    <location>
        <begin position="428"/>
        <end position="487"/>
    </location>
</feature>
<comment type="caution">
    <text evidence="7">The sequence shown here is derived from an EMBL/GenBank/DDBJ whole genome shotgun (WGS) entry which is preliminary data.</text>
</comment>
<evidence type="ECO:0000259" key="6">
    <source>
        <dbReference type="Pfam" id="PF17189"/>
    </source>
</evidence>